<reference evidence="4" key="1">
    <citation type="submission" date="2025-08" db="UniProtKB">
        <authorList>
            <consortium name="RefSeq"/>
        </authorList>
    </citation>
    <scope>IDENTIFICATION</scope>
</reference>
<name>A0ABM1AAJ7_APLCA</name>
<protein>
    <submittedName>
        <fullName evidence="4">Uncharacterized protein LOC106013285</fullName>
    </submittedName>
</protein>
<organism evidence="3 4">
    <name type="scientific">Aplysia californica</name>
    <name type="common">California sea hare</name>
    <dbReference type="NCBI Taxonomy" id="6500"/>
    <lineage>
        <taxon>Eukaryota</taxon>
        <taxon>Metazoa</taxon>
        <taxon>Spiralia</taxon>
        <taxon>Lophotrochozoa</taxon>
        <taxon>Mollusca</taxon>
        <taxon>Gastropoda</taxon>
        <taxon>Heterobranchia</taxon>
        <taxon>Euthyneura</taxon>
        <taxon>Tectipleura</taxon>
        <taxon>Aplysiida</taxon>
        <taxon>Aplysioidea</taxon>
        <taxon>Aplysiidae</taxon>
        <taxon>Aplysia</taxon>
    </lineage>
</organism>
<feature type="domain" description="Apextrin C-terminal" evidence="2">
    <location>
        <begin position="87"/>
        <end position="294"/>
    </location>
</feature>
<keyword evidence="1" id="KW-0175">Coiled coil</keyword>
<evidence type="ECO:0000256" key="1">
    <source>
        <dbReference type="SAM" id="Coils"/>
    </source>
</evidence>
<dbReference type="Proteomes" id="UP000694888">
    <property type="component" value="Unplaced"/>
</dbReference>
<dbReference type="PANTHER" id="PTHR19324">
    <property type="entry name" value="PERFORIN-LIKE PROTEIN 1"/>
    <property type="match status" value="1"/>
</dbReference>
<feature type="coiled-coil region" evidence="1">
    <location>
        <begin position="30"/>
        <end position="82"/>
    </location>
</feature>
<sequence length="295" mass="33033">MGYDSNSDGVIGNSPVLLVVEDTVTATQVLHLLLREQAELQQEITDLQEKFAEQKDNYTNTVNRLENVNGALEHRLTGLEVQKRRAWPKGLYGLLSPNTGCPNNGDTWGIGQFKIHTESSSTTNLNNVSTVNSIFHPIFGSSNSKLFMYQHFCVKANVGIWSDWPSGTYCINRYNDVCPDAFSHGYIQLDDEDVDRASQVNGIVPDIAVNGSLYRVSYCCRSDSPPGVAISLPTKDPFYLYRYKGVCQKVIGMTVSQQYMYFDTEDHNNGDGYENPIHPDGKADNDVLIELCFYE</sequence>
<evidence type="ECO:0000313" key="4">
    <source>
        <dbReference type="RefSeq" id="XP_012944012.1"/>
    </source>
</evidence>
<dbReference type="PANTHER" id="PTHR19324:SF33">
    <property type="entry name" value="MUCIN-5AC"/>
    <property type="match status" value="1"/>
</dbReference>
<proteinExistence type="predicted"/>
<keyword evidence="3" id="KW-1185">Reference proteome</keyword>
<dbReference type="InterPro" id="IPR031569">
    <property type="entry name" value="ApeC"/>
</dbReference>
<dbReference type="GeneID" id="106013285"/>
<dbReference type="RefSeq" id="XP_012944012.1">
    <property type="nucleotide sequence ID" value="XM_013088558.1"/>
</dbReference>
<evidence type="ECO:0000313" key="3">
    <source>
        <dbReference type="Proteomes" id="UP000694888"/>
    </source>
</evidence>
<dbReference type="Pfam" id="PF16977">
    <property type="entry name" value="ApeC"/>
    <property type="match status" value="1"/>
</dbReference>
<accession>A0ABM1AAJ7</accession>
<evidence type="ECO:0000259" key="2">
    <source>
        <dbReference type="Pfam" id="PF16977"/>
    </source>
</evidence>
<gene>
    <name evidence="4" type="primary">LOC106013285</name>
</gene>